<dbReference type="AlphaFoldDB" id="A0A370DKM5"/>
<dbReference type="EMBL" id="QFXE01000013">
    <property type="protein sequence ID" value="RDH85455.1"/>
    <property type="molecule type" value="Genomic_DNA"/>
</dbReference>
<dbReference type="Pfam" id="PF14065">
    <property type="entry name" value="Pvc16_N"/>
    <property type="match status" value="1"/>
</dbReference>
<gene>
    <name evidence="2" type="ORF">DIZ78_10965</name>
</gene>
<protein>
    <submittedName>
        <fullName evidence="2">DUF4255 domain-containing protein</fullName>
    </submittedName>
</protein>
<dbReference type="InterPro" id="IPR025351">
    <property type="entry name" value="Pvc16_N"/>
</dbReference>
<organism evidence="2 3">
    <name type="scientific">endosymbiont of Escarpia spicata</name>
    <dbReference type="NCBI Taxonomy" id="2200908"/>
    <lineage>
        <taxon>Bacteria</taxon>
        <taxon>Pseudomonadati</taxon>
        <taxon>Pseudomonadota</taxon>
        <taxon>Gammaproteobacteria</taxon>
        <taxon>sulfur-oxidizing symbionts</taxon>
    </lineage>
</organism>
<comment type="caution">
    <text evidence="2">The sequence shown here is derived from an EMBL/GenBank/DDBJ whole genome shotgun (WGS) entry which is preliminary data.</text>
</comment>
<feature type="domain" description="Pvc16 N-terminal" evidence="1">
    <location>
        <begin position="7"/>
        <end position="184"/>
    </location>
</feature>
<sequence>MIKTALELLVTQLNLHLGDAGSKPVTLGNIAQLENQDSLPTEASIKDKVVLSLVNLEEEKTMKNGPIHKLHNGRKELAERPVHLNMFLLFSANLTHYDLALERLSQILLFFQSHRGFDFHRHNQPEKQLPEAFNIQLDLHTLSFQEINDLWGSLGGKQVPFVMYKARLLRLEAESSGEPAQPITAIDLIHGQRN</sequence>
<name>A0A370DKM5_9GAMM</name>
<evidence type="ECO:0000313" key="2">
    <source>
        <dbReference type="EMBL" id="RDH85455.1"/>
    </source>
</evidence>
<evidence type="ECO:0000313" key="3">
    <source>
        <dbReference type="Proteomes" id="UP000254771"/>
    </source>
</evidence>
<proteinExistence type="predicted"/>
<reference evidence="2 3" key="1">
    <citation type="journal article" date="2018" name="ISME J.">
        <title>Endosymbiont genomes yield clues of tubeworm success.</title>
        <authorList>
            <person name="Li Y."/>
            <person name="Liles M.R."/>
            <person name="Halanych K.M."/>
        </authorList>
    </citation>
    <scope>NUCLEOTIDE SEQUENCE [LARGE SCALE GENOMIC DNA]</scope>
    <source>
        <strain evidence="2">A1462</strain>
    </source>
</reference>
<evidence type="ECO:0000259" key="1">
    <source>
        <dbReference type="Pfam" id="PF14065"/>
    </source>
</evidence>
<accession>A0A370DKM5</accession>
<dbReference type="Proteomes" id="UP000254771">
    <property type="component" value="Unassembled WGS sequence"/>
</dbReference>
<keyword evidence="3" id="KW-1185">Reference proteome</keyword>